<dbReference type="InterPro" id="IPR051322">
    <property type="entry name" value="AA_ABC_Transporter_Permease"/>
</dbReference>
<evidence type="ECO:0000256" key="3">
    <source>
        <dbReference type="ARBA" id="ARBA00022475"/>
    </source>
</evidence>
<keyword evidence="6 7" id="KW-0472">Membrane</keyword>
<feature type="transmembrane region" description="Helical" evidence="7">
    <location>
        <begin position="150"/>
        <end position="175"/>
    </location>
</feature>
<evidence type="ECO:0000256" key="2">
    <source>
        <dbReference type="ARBA" id="ARBA00022448"/>
    </source>
</evidence>
<keyword evidence="5 7" id="KW-1133">Transmembrane helix</keyword>
<dbReference type="InterPro" id="IPR035906">
    <property type="entry name" value="MetI-like_sf"/>
</dbReference>
<proteinExistence type="inferred from homology"/>
<comment type="subcellular location">
    <subcellularLocation>
        <location evidence="1 7">Cell membrane</location>
        <topology evidence="1 7">Multi-pass membrane protein</topology>
    </subcellularLocation>
</comment>
<organism evidence="9 10">
    <name type="scientific">Nocardioides renjunii</name>
    <dbReference type="NCBI Taxonomy" id="3095075"/>
    <lineage>
        <taxon>Bacteria</taxon>
        <taxon>Bacillati</taxon>
        <taxon>Actinomycetota</taxon>
        <taxon>Actinomycetes</taxon>
        <taxon>Propionibacteriales</taxon>
        <taxon>Nocardioidaceae</taxon>
        <taxon>Nocardioides</taxon>
    </lineage>
</organism>
<dbReference type="PANTHER" id="PTHR30450">
    <property type="entry name" value="ABC TRANSPORTER PERMEASE"/>
    <property type="match status" value="1"/>
</dbReference>
<comment type="similarity">
    <text evidence="7">Belongs to the binding-protein-dependent transport system permease family.</text>
</comment>
<accession>A0ABU5KFR5</accession>
<feature type="domain" description="ABC transmembrane type-1" evidence="8">
    <location>
        <begin position="21"/>
        <end position="214"/>
    </location>
</feature>
<keyword evidence="3" id="KW-1003">Cell membrane</keyword>
<feature type="transmembrane region" description="Helical" evidence="7">
    <location>
        <begin position="25"/>
        <end position="48"/>
    </location>
</feature>
<dbReference type="Pfam" id="PF00528">
    <property type="entry name" value="BPD_transp_1"/>
    <property type="match status" value="1"/>
</dbReference>
<keyword evidence="4 7" id="KW-0812">Transmembrane</keyword>
<reference evidence="9 10" key="1">
    <citation type="submission" date="2023-11" db="EMBL/GenBank/DDBJ databases">
        <title>Novel species in genus Nocardioides.</title>
        <authorList>
            <person name="Zhou H."/>
        </authorList>
    </citation>
    <scope>NUCLEOTIDE SEQUENCE [LARGE SCALE GENOMIC DNA]</scope>
    <source>
        <strain evidence="9 10">S-58</strain>
    </source>
</reference>
<protein>
    <submittedName>
        <fullName evidence="9">Methionine ABC transporter permease</fullName>
    </submittedName>
</protein>
<evidence type="ECO:0000256" key="5">
    <source>
        <dbReference type="ARBA" id="ARBA00022989"/>
    </source>
</evidence>
<dbReference type="CDD" id="cd06261">
    <property type="entry name" value="TM_PBP2"/>
    <property type="match status" value="1"/>
</dbReference>
<gene>
    <name evidence="9" type="ORF">SFC79_16010</name>
</gene>
<feature type="transmembrane region" description="Helical" evidence="7">
    <location>
        <begin position="60"/>
        <end position="83"/>
    </location>
</feature>
<comment type="caution">
    <text evidence="9">The sequence shown here is derived from an EMBL/GenBank/DDBJ whole genome shotgun (WGS) entry which is preliminary data.</text>
</comment>
<evidence type="ECO:0000256" key="1">
    <source>
        <dbReference type="ARBA" id="ARBA00004651"/>
    </source>
</evidence>
<dbReference type="PANTHER" id="PTHR30450:SF14">
    <property type="entry name" value="TRANSPORTER, PERMEASE PROTEIN, PUTATIVE-RELATED"/>
    <property type="match status" value="1"/>
</dbReference>
<feature type="transmembrane region" description="Helical" evidence="7">
    <location>
        <begin position="195"/>
        <end position="219"/>
    </location>
</feature>
<dbReference type="Proteomes" id="UP001291999">
    <property type="component" value="Unassembled WGS sequence"/>
</dbReference>
<dbReference type="EMBL" id="JAXQPW010000006">
    <property type="protein sequence ID" value="MDZ5663279.1"/>
    <property type="molecule type" value="Genomic_DNA"/>
</dbReference>
<evidence type="ECO:0000256" key="7">
    <source>
        <dbReference type="RuleBase" id="RU363032"/>
    </source>
</evidence>
<evidence type="ECO:0000313" key="10">
    <source>
        <dbReference type="Proteomes" id="UP001291999"/>
    </source>
</evidence>
<dbReference type="SUPFAM" id="SSF161098">
    <property type="entry name" value="MetI-like"/>
    <property type="match status" value="1"/>
</dbReference>
<sequence length="225" mass="23794">MTALAIDTNIGELWPLVWQATYETLYIVALTLGLGGVLGLLLGLALYVTRRGGLYASRPANVVLNVLVNFFRPIPFVIFIAAVQPLARVVVGTGIGNPAIIFALTLAATFGISRIVEQNLVTVDPGVIEAARSVGASRARIIRTVVLPEALGPLVLGYTFVFVAIVDMTAVAGVVGGGGLGNFALQYGFRQFDAVVTWTAVLIIVALVQVVQLAGNVLARRVLRR</sequence>
<feature type="transmembrane region" description="Helical" evidence="7">
    <location>
        <begin position="89"/>
        <end position="112"/>
    </location>
</feature>
<dbReference type="PROSITE" id="PS50928">
    <property type="entry name" value="ABC_TM1"/>
    <property type="match status" value="1"/>
</dbReference>
<evidence type="ECO:0000313" key="9">
    <source>
        <dbReference type="EMBL" id="MDZ5663279.1"/>
    </source>
</evidence>
<keyword evidence="10" id="KW-1185">Reference proteome</keyword>
<evidence type="ECO:0000256" key="4">
    <source>
        <dbReference type="ARBA" id="ARBA00022692"/>
    </source>
</evidence>
<name>A0ABU5KFR5_9ACTN</name>
<keyword evidence="2 7" id="KW-0813">Transport</keyword>
<dbReference type="Gene3D" id="1.10.3720.10">
    <property type="entry name" value="MetI-like"/>
    <property type="match status" value="1"/>
</dbReference>
<evidence type="ECO:0000259" key="8">
    <source>
        <dbReference type="PROSITE" id="PS50928"/>
    </source>
</evidence>
<dbReference type="InterPro" id="IPR000515">
    <property type="entry name" value="MetI-like"/>
</dbReference>
<evidence type="ECO:0000256" key="6">
    <source>
        <dbReference type="ARBA" id="ARBA00023136"/>
    </source>
</evidence>
<dbReference type="RefSeq" id="WP_172269405.1">
    <property type="nucleotide sequence ID" value="NZ_JAXQPW010000006.1"/>
</dbReference>